<dbReference type="Proteomes" id="UP000282971">
    <property type="component" value="Unassembled WGS sequence"/>
</dbReference>
<reference evidence="1 2" key="1">
    <citation type="submission" date="2019-01" db="EMBL/GenBank/DDBJ databases">
        <authorList>
            <person name="Chen W.-M."/>
        </authorList>
    </citation>
    <scope>NUCLEOTIDE SEQUENCE [LARGE SCALE GENOMIC DNA]</scope>
    <source>
        <strain evidence="1 2">CCP-7</strain>
    </source>
</reference>
<comment type="caution">
    <text evidence="1">The sequence shown here is derived from an EMBL/GenBank/DDBJ whole genome shotgun (WGS) entry which is preliminary data.</text>
</comment>
<accession>A0A437LYR8</accession>
<dbReference type="RefSeq" id="WP_127745713.1">
    <property type="nucleotide sequence ID" value="NZ_SACN01000003.1"/>
</dbReference>
<dbReference type="AlphaFoldDB" id="A0A437LYR8"/>
<gene>
    <name evidence="1" type="ORF">EOD43_19570</name>
</gene>
<organism evidence="1 2">
    <name type="scientific">Sphingomonas crocodyli</name>
    <dbReference type="NCBI Taxonomy" id="1979270"/>
    <lineage>
        <taxon>Bacteria</taxon>
        <taxon>Pseudomonadati</taxon>
        <taxon>Pseudomonadota</taxon>
        <taxon>Alphaproteobacteria</taxon>
        <taxon>Sphingomonadales</taxon>
        <taxon>Sphingomonadaceae</taxon>
        <taxon>Sphingomonas</taxon>
    </lineage>
</organism>
<name>A0A437LYR8_9SPHN</name>
<sequence length="69" mass="7668">MSAIPWHIPARLLVAGQARSGLTFLDAVLAFSALAQDDRARAELRFEDERLTGSLRHAAIEGYIKHLPR</sequence>
<keyword evidence="2" id="KW-1185">Reference proteome</keyword>
<protein>
    <submittedName>
        <fullName evidence="1">Uncharacterized protein</fullName>
    </submittedName>
</protein>
<evidence type="ECO:0000313" key="1">
    <source>
        <dbReference type="EMBL" id="RVT90454.1"/>
    </source>
</evidence>
<evidence type="ECO:0000313" key="2">
    <source>
        <dbReference type="Proteomes" id="UP000282971"/>
    </source>
</evidence>
<dbReference type="EMBL" id="SACN01000003">
    <property type="protein sequence ID" value="RVT90454.1"/>
    <property type="molecule type" value="Genomic_DNA"/>
</dbReference>
<proteinExistence type="predicted"/>